<dbReference type="SUPFAM" id="SSF88697">
    <property type="entry name" value="PUA domain-like"/>
    <property type="match status" value="1"/>
</dbReference>
<evidence type="ECO:0000313" key="3">
    <source>
        <dbReference type="Proteomes" id="UP000612282"/>
    </source>
</evidence>
<organism evidence="2 3">
    <name type="scientific">Actinoplanes couchii</name>
    <dbReference type="NCBI Taxonomy" id="403638"/>
    <lineage>
        <taxon>Bacteria</taxon>
        <taxon>Bacillati</taxon>
        <taxon>Actinomycetota</taxon>
        <taxon>Actinomycetes</taxon>
        <taxon>Micromonosporales</taxon>
        <taxon>Micromonosporaceae</taxon>
        <taxon>Actinoplanes</taxon>
    </lineage>
</organism>
<gene>
    <name evidence="2" type="ORF">Aco03nite_064910</name>
</gene>
<accession>A0ABQ3XHV6</accession>
<reference evidence="2 3" key="1">
    <citation type="submission" date="2021-01" db="EMBL/GenBank/DDBJ databases">
        <title>Whole genome shotgun sequence of Actinoplanes couchii NBRC 106145.</title>
        <authorList>
            <person name="Komaki H."/>
            <person name="Tamura T."/>
        </authorList>
    </citation>
    <scope>NUCLEOTIDE SEQUENCE [LARGE SCALE GENOMIC DNA]</scope>
    <source>
        <strain evidence="2 3">NBRC 106145</strain>
    </source>
</reference>
<proteinExistence type="predicted"/>
<dbReference type="Gene3D" id="3.10.590.10">
    <property type="entry name" value="ph1033 like domains"/>
    <property type="match status" value="1"/>
</dbReference>
<name>A0ABQ3XHV6_9ACTN</name>
<dbReference type="Proteomes" id="UP000612282">
    <property type="component" value="Unassembled WGS sequence"/>
</dbReference>
<dbReference type="CDD" id="cd21132">
    <property type="entry name" value="EVE-like"/>
    <property type="match status" value="1"/>
</dbReference>
<comment type="caution">
    <text evidence="2">The sequence shown here is derived from an EMBL/GenBank/DDBJ whole genome shotgun (WGS) entry which is preliminary data.</text>
</comment>
<evidence type="ECO:0000313" key="2">
    <source>
        <dbReference type="EMBL" id="GID58087.1"/>
    </source>
</evidence>
<dbReference type="InterPro" id="IPR002740">
    <property type="entry name" value="EVE_domain"/>
</dbReference>
<keyword evidence="3" id="KW-1185">Reference proteome</keyword>
<protein>
    <submittedName>
        <fullName evidence="2">UPF0310 protein</fullName>
    </submittedName>
</protein>
<dbReference type="EMBL" id="BOMG01000080">
    <property type="protein sequence ID" value="GID58087.1"/>
    <property type="molecule type" value="Genomic_DNA"/>
</dbReference>
<dbReference type="Pfam" id="PF01878">
    <property type="entry name" value="EVE"/>
    <property type="match status" value="1"/>
</dbReference>
<dbReference type="InterPro" id="IPR015947">
    <property type="entry name" value="PUA-like_sf"/>
</dbReference>
<sequence>MSDTMERAWLGVVSAEHAAIGADLGWIQLNHGKRNNLRRLRRGDGFVFYSPTQRLGDRRPLRAVTQVGVVADDAPYLAGETMDMGSHGSFRPWRRDVDFDTTARPVPIHDLTLELTAAANWGYSLRYGLVPLTPADFTTIRAAMTA</sequence>
<dbReference type="RefSeq" id="WP_239145621.1">
    <property type="nucleotide sequence ID" value="NZ_BAAAQE010000019.1"/>
</dbReference>
<feature type="domain" description="EVE" evidence="1">
    <location>
        <begin position="8"/>
        <end position="142"/>
    </location>
</feature>
<evidence type="ECO:0000259" key="1">
    <source>
        <dbReference type="Pfam" id="PF01878"/>
    </source>
</evidence>